<dbReference type="KEGG" id="mcys:MCB1EB_1014"/>
<evidence type="ECO:0000313" key="2">
    <source>
        <dbReference type="EMBL" id="BBE09175.1"/>
    </source>
</evidence>
<dbReference type="EMBL" id="AP018150">
    <property type="protein sequence ID" value="BBE09175.1"/>
    <property type="molecule type" value="Genomic_DNA"/>
</dbReference>
<sequence length="329" mass="37006">MKIFSKISEFIPSSSLFTLGLPQKKYETTPAKSKSPFFSIPNKLTNIGRGGRDLDATPKAGKSSLSSKFKAIPAKGKKQEAKKPPSTHDQTSLHDNSAEFLRPQKSQAVQQRYVHFTRLSETDVYSPEQRMRLAEEKRKEQSNENTVQSNAAIYQYKNFSNSTLPEIPRTDFYLSFSEEFGKLKNRKSSVFSDEFMQSFIQEDVNYILDKMKPAAKTTSASSLNDSHKTDNPKTVTLQQAKAFEPKVINNLAQKQNKRTTVELSAQKVVFRKADALKVPNPALKNNKDEEISKNSHRMTVASFATRVPIEYGQEAQPATAELVQIARSA</sequence>
<proteinExistence type="predicted"/>
<dbReference type="RefSeq" id="WP_045362403.1">
    <property type="nucleotide sequence ID" value="NZ_AP018150.1"/>
</dbReference>
<organism evidence="2 3">
    <name type="scientific">Mycoavidus cysteinexigens</name>
    <dbReference type="NCBI Taxonomy" id="1553431"/>
    <lineage>
        <taxon>Bacteria</taxon>
        <taxon>Pseudomonadati</taxon>
        <taxon>Pseudomonadota</taxon>
        <taxon>Betaproteobacteria</taxon>
        <taxon>Burkholderiales</taxon>
        <taxon>Burkholderiaceae</taxon>
        <taxon>Mycoavidus</taxon>
    </lineage>
</organism>
<dbReference type="Proteomes" id="UP000282597">
    <property type="component" value="Chromosome"/>
</dbReference>
<keyword evidence="3" id="KW-1185">Reference proteome</keyword>
<feature type="region of interest" description="Disordered" evidence="1">
    <location>
        <begin position="29"/>
        <end position="94"/>
    </location>
</feature>
<name>A0A2Z6EVP8_9BURK</name>
<protein>
    <submittedName>
        <fullName evidence="2">Uncharacterized protein</fullName>
    </submittedName>
</protein>
<evidence type="ECO:0000313" key="3">
    <source>
        <dbReference type="Proteomes" id="UP000282597"/>
    </source>
</evidence>
<evidence type="ECO:0000256" key="1">
    <source>
        <dbReference type="SAM" id="MobiDB-lite"/>
    </source>
</evidence>
<gene>
    <name evidence="2" type="ORF">MCB1EB_1014</name>
</gene>
<accession>A0A2Z6EVP8</accession>
<reference evidence="2 3" key="1">
    <citation type="journal article" date="2018" name="Microbes Environ.">
        <title>Comparative Genomic Insights into Endofungal Lifestyles of Two Bacterial Endosymbionts, Mycoavidus cysteinexigens and Burkholderia rhizoxinica.</title>
        <authorList>
            <person name="Sharmin D."/>
            <person name="Guo Y."/>
            <person name="Nishizawa T."/>
            <person name="Ohshima S."/>
            <person name="Sato Y."/>
            <person name="Takashima Y."/>
            <person name="Narisawa K."/>
            <person name="Ohta H."/>
        </authorList>
    </citation>
    <scope>NUCLEOTIDE SEQUENCE [LARGE SCALE GENOMIC DNA]</scope>
    <source>
        <strain evidence="2 3">B1-EB</strain>
    </source>
</reference>
<dbReference type="AlphaFoldDB" id="A0A2Z6EVP8"/>